<accession>A0ACB9PW00</accession>
<sequence>MADIDHYHAKPNPTTTQSLKLFGINIHNVPEDHSDADSNKSPSGSPESEPLNSGEARKYECQYCGREFANSQALGGHQNAHKKERQLLKRAQMQAAHCFAASHMPNPLISGFSQPPRLFAGAPPPPRQSSSWLCGSTSPAFGAYHSGAFAAPGRRVYATGGYGGSAVTALPDIGARPTPIINSFGGGDGGSDQGFGLDLHLSL</sequence>
<dbReference type="Proteomes" id="UP000828941">
    <property type="component" value="Chromosome 3"/>
</dbReference>
<dbReference type="EMBL" id="CM039428">
    <property type="protein sequence ID" value="KAI4352209.1"/>
    <property type="molecule type" value="Genomic_DNA"/>
</dbReference>
<name>A0ACB9PW00_BAUVA</name>
<organism evidence="1 2">
    <name type="scientific">Bauhinia variegata</name>
    <name type="common">Purple orchid tree</name>
    <name type="synonym">Phanera variegata</name>
    <dbReference type="NCBI Taxonomy" id="167791"/>
    <lineage>
        <taxon>Eukaryota</taxon>
        <taxon>Viridiplantae</taxon>
        <taxon>Streptophyta</taxon>
        <taxon>Embryophyta</taxon>
        <taxon>Tracheophyta</taxon>
        <taxon>Spermatophyta</taxon>
        <taxon>Magnoliopsida</taxon>
        <taxon>eudicotyledons</taxon>
        <taxon>Gunneridae</taxon>
        <taxon>Pentapetalae</taxon>
        <taxon>rosids</taxon>
        <taxon>fabids</taxon>
        <taxon>Fabales</taxon>
        <taxon>Fabaceae</taxon>
        <taxon>Cercidoideae</taxon>
        <taxon>Cercideae</taxon>
        <taxon>Bauhiniinae</taxon>
        <taxon>Bauhinia</taxon>
    </lineage>
</organism>
<reference evidence="1 2" key="1">
    <citation type="journal article" date="2022" name="DNA Res.">
        <title>Chromosomal-level genome assembly of the orchid tree Bauhinia variegata (Leguminosae; Cercidoideae) supports the allotetraploid origin hypothesis of Bauhinia.</title>
        <authorList>
            <person name="Zhong Y."/>
            <person name="Chen Y."/>
            <person name="Zheng D."/>
            <person name="Pang J."/>
            <person name="Liu Y."/>
            <person name="Luo S."/>
            <person name="Meng S."/>
            <person name="Qian L."/>
            <person name="Wei D."/>
            <person name="Dai S."/>
            <person name="Zhou R."/>
        </authorList>
    </citation>
    <scope>NUCLEOTIDE SEQUENCE [LARGE SCALE GENOMIC DNA]</scope>
    <source>
        <strain evidence="1">BV-YZ2020</strain>
    </source>
</reference>
<evidence type="ECO:0000313" key="2">
    <source>
        <dbReference type="Proteomes" id="UP000828941"/>
    </source>
</evidence>
<proteinExistence type="predicted"/>
<evidence type="ECO:0000313" key="1">
    <source>
        <dbReference type="EMBL" id="KAI4352209.1"/>
    </source>
</evidence>
<comment type="caution">
    <text evidence="1">The sequence shown here is derived from an EMBL/GenBank/DDBJ whole genome shotgun (WGS) entry which is preliminary data.</text>
</comment>
<keyword evidence="2" id="KW-1185">Reference proteome</keyword>
<gene>
    <name evidence="1" type="ORF">L6164_006482</name>
</gene>
<protein>
    <submittedName>
        <fullName evidence="1">Uncharacterized protein</fullName>
    </submittedName>
</protein>